<dbReference type="Gene3D" id="3.90.550.10">
    <property type="entry name" value="Spore Coat Polysaccharide Biosynthesis Protein SpsA, Chain A"/>
    <property type="match status" value="1"/>
</dbReference>
<comment type="subunit">
    <text evidence="12">Component of the translation initiation factor 2B (eIF2B) complex which is a heterodecamer of two sets of five different subunits: alpha, beta, gamma, delta and epsilon. Subunits alpha, beta and delta comprise a regulatory subcomplex and subunits epsilon and gamma comprise a catalytic subcomplex. Within the complex, the hexameric regulatory complex resides at the center, with the two heterodimeric catalytic subcomplexes bound on opposite sides.</text>
</comment>
<evidence type="ECO:0000256" key="5">
    <source>
        <dbReference type="ARBA" id="ARBA00022540"/>
    </source>
</evidence>
<protein>
    <recommendedName>
        <fullName evidence="3">Mannose-1-phosphate guanyltransferase</fullName>
    </recommendedName>
    <alternativeName>
        <fullName evidence="8">GDP-mannose pyrophosphorylase</fullName>
    </alternativeName>
    <alternativeName>
        <fullName evidence="7">GTP-mannose-1-phosphate guanylyltransferase</fullName>
    </alternativeName>
    <alternativeName>
        <fullName evidence="9">Translation initiation factor eIF2B subunit gamma</fullName>
    </alternativeName>
    <alternativeName>
        <fullName evidence="10">eIF2B GDP-GTP exchange factor subunit gamma</fullName>
    </alternativeName>
</protein>
<dbReference type="RefSeq" id="XP_013344043.1">
    <property type="nucleotide sequence ID" value="XM_013488589.1"/>
</dbReference>
<evidence type="ECO:0000256" key="7">
    <source>
        <dbReference type="ARBA" id="ARBA00030179"/>
    </source>
</evidence>
<evidence type="ECO:0000256" key="1">
    <source>
        <dbReference type="ARBA" id="ARBA00004514"/>
    </source>
</evidence>
<dbReference type="AlphaFoldDB" id="A0A074YCV3"/>
<evidence type="ECO:0000256" key="4">
    <source>
        <dbReference type="ARBA" id="ARBA00022490"/>
    </source>
</evidence>
<accession>A0A074YCV3</accession>
<dbReference type="EMBL" id="KL584758">
    <property type="protein sequence ID" value="KEQ95580.1"/>
    <property type="molecule type" value="Genomic_DNA"/>
</dbReference>
<dbReference type="GO" id="GO:0003743">
    <property type="term" value="F:translation initiation factor activity"/>
    <property type="evidence" value="ECO:0007669"/>
    <property type="project" value="UniProtKB-KW"/>
</dbReference>
<feature type="domain" description="Nucleotidyl transferase" evidence="14">
    <location>
        <begin position="27"/>
        <end position="144"/>
    </location>
</feature>
<keyword evidence="6" id="KW-0648">Protein biosynthesis</keyword>
<evidence type="ECO:0000256" key="10">
    <source>
        <dbReference type="ARBA" id="ARBA00044229"/>
    </source>
</evidence>
<feature type="domain" description="Mannose-1-phosphate guanyltransferase C-terminal" evidence="15">
    <location>
        <begin position="455"/>
        <end position="515"/>
    </location>
</feature>
<organism evidence="16 17">
    <name type="scientific">Aureobasidium subglaciale (strain EXF-2481)</name>
    <name type="common">Aureobasidium pullulans var. subglaciale</name>
    <dbReference type="NCBI Taxonomy" id="1043005"/>
    <lineage>
        <taxon>Eukaryota</taxon>
        <taxon>Fungi</taxon>
        <taxon>Dikarya</taxon>
        <taxon>Ascomycota</taxon>
        <taxon>Pezizomycotina</taxon>
        <taxon>Dothideomycetes</taxon>
        <taxon>Dothideomycetidae</taxon>
        <taxon>Dothideales</taxon>
        <taxon>Saccotheciaceae</taxon>
        <taxon>Aureobasidium</taxon>
    </lineage>
</organism>
<proteinExistence type="inferred from homology"/>
<dbReference type="InterPro" id="IPR029044">
    <property type="entry name" value="Nucleotide-diphossugar_trans"/>
</dbReference>
<evidence type="ECO:0000256" key="2">
    <source>
        <dbReference type="ARBA" id="ARBA00007878"/>
    </source>
</evidence>
<evidence type="ECO:0000256" key="13">
    <source>
        <dbReference type="SAM" id="MobiDB-lite"/>
    </source>
</evidence>
<dbReference type="InParanoid" id="A0A074YCV3"/>
<dbReference type="PANTHER" id="PTHR45989">
    <property type="entry name" value="TRANSLATION INITIATION FACTOR EIF-2B SUBUNIT GAMMA"/>
    <property type="match status" value="1"/>
</dbReference>
<evidence type="ECO:0000259" key="14">
    <source>
        <dbReference type="Pfam" id="PF00483"/>
    </source>
</evidence>
<comment type="similarity">
    <text evidence="2">Belongs to the eIF-2B gamma/epsilon subunits family.</text>
</comment>
<name>A0A074YCV3_AURSE</name>
<dbReference type="PANTHER" id="PTHR45989:SF1">
    <property type="entry name" value="TRANSLATION INITIATION FACTOR EIF-2B SUBUNIT GAMMA"/>
    <property type="match status" value="1"/>
</dbReference>
<gene>
    <name evidence="16" type="ORF">AUEXF2481DRAFT_4554</name>
</gene>
<dbReference type="OrthoDB" id="10250549at2759"/>
<dbReference type="InterPro" id="IPR005835">
    <property type="entry name" value="NTP_transferase_dom"/>
</dbReference>
<dbReference type="Pfam" id="PF00483">
    <property type="entry name" value="NTP_transferase"/>
    <property type="match status" value="1"/>
</dbReference>
<evidence type="ECO:0000259" key="15">
    <source>
        <dbReference type="Pfam" id="PF25087"/>
    </source>
</evidence>
<dbReference type="HOGENOM" id="CLU_016743_1_0_1"/>
<comment type="subcellular location">
    <subcellularLocation>
        <location evidence="1">Cytoplasm</location>
        <location evidence="1">Cytosol</location>
    </subcellularLocation>
</comment>
<sequence>MPYAGFQAFILCGPGLSLNTFTSNVADYPKALVPIANRPMVWYPLDWCYRMGVTNITLITPPESAAPLESALAQNPHLTSLAVPRPELLCPESLTQTTGTAEIFRTPEVQKAITTDFIVLPCDLICDLEGSALLQSWMVLEAGLGGATGGMVDGQAVRMTMGGEKSGRRGGLAVWYPTKGLEGVSQKGDETDLVATTPLPRPAVPAPEGHLRSHVEKLVLSIPTSTVKDITEEQKSFPLRHALLRQHGKIKIKTSHRDAHIYFLPFWVKDMIKENEAFDSLSEDVIGWWAKAGWQQGLADKLNLRQVLNDTPSTPDADDLMMASSMQLDEEVDLAAMSTTSMSRPTASSINRSPDTFASRVPGNLQTDNDPQDPLIVPPILAYVQPPLTDATNQPLIRRVDTSSLLLSISLRLAKLPSVAEATATGVTPSPFAHAAKVAHPDMIQQQTRVSEVDSLVAENVTIGSRVNIKESVIGVGCSIGNGARLTRCLLMDGCTIGDNVTLTGCIVGKRCKIEGGGPKDEDKTRLTECEVQPGYVVKWGTEIKNEKFMVFEGLGEDDGDMDMDDEDMDSGDDDAAFA</sequence>
<evidence type="ECO:0000256" key="11">
    <source>
        <dbReference type="ARBA" id="ARBA00045373"/>
    </source>
</evidence>
<dbReference type="InterPro" id="IPR051960">
    <property type="entry name" value="eIF2B_gamma"/>
</dbReference>
<dbReference type="GO" id="GO:0002183">
    <property type="term" value="P:cytoplasmic translational initiation"/>
    <property type="evidence" value="ECO:0007669"/>
    <property type="project" value="TreeGrafter"/>
</dbReference>
<evidence type="ECO:0000256" key="12">
    <source>
        <dbReference type="ARBA" id="ARBA00046432"/>
    </source>
</evidence>
<evidence type="ECO:0000313" key="16">
    <source>
        <dbReference type="EMBL" id="KEQ95580.1"/>
    </source>
</evidence>
<feature type="region of interest" description="Disordered" evidence="13">
    <location>
        <begin position="556"/>
        <end position="579"/>
    </location>
</feature>
<evidence type="ECO:0000256" key="6">
    <source>
        <dbReference type="ARBA" id="ARBA00022917"/>
    </source>
</evidence>
<dbReference type="GO" id="GO:0005829">
    <property type="term" value="C:cytosol"/>
    <property type="evidence" value="ECO:0007669"/>
    <property type="project" value="UniProtKB-SubCell"/>
</dbReference>
<dbReference type="GO" id="GO:0005085">
    <property type="term" value="F:guanyl-nucleotide exchange factor activity"/>
    <property type="evidence" value="ECO:0007669"/>
    <property type="project" value="TreeGrafter"/>
</dbReference>
<dbReference type="GO" id="GO:0005851">
    <property type="term" value="C:eukaryotic translation initiation factor 2B complex"/>
    <property type="evidence" value="ECO:0007669"/>
    <property type="project" value="TreeGrafter"/>
</dbReference>
<dbReference type="OMA" id="NCVINPK"/>
<keyword evidence="5" id="KW-0396">Initiation factor</keyword>
<dbReference type="STRING" id="1043005.A0A074YCV3"/>
<evidence type="ECO:0000256" key="9">
    <source>
        <dbReference type="ARBA" id="ARBA00044196"/>
    </source>
</evidence>
<dbReference type="Proteomes" id="UP000030641">
    <property type="component" value="Unassembled WGS sequence"/>
</dbReference>
<dbReference type="SUPFAM" id="SSF53448">
    <property type="entry name" value="Nucleotide-diphospho-sugar transferases"/>
    <property type="match status" value="1"/>
</dbReference>
<dbReference type="InterPro" id="IPR056729">
    <property type="entry name" value="GMPPB_C"/>
</dbReference>
<evidence type="ECO:0000313" key="17">
    <source>
        <dbReference type="Proteomes" id="UP000030641"/>
    </source>
</evidence>
<evidence type="ECO:0000256" key="8">
    <source>
        <dbReference type="ARBA" id="ARBA00031190"/>
    </source>
</evidence>
<dbReference type="Pfam" id="PF25087">
    <property type="entry name" value="GMPPB_C"/>
    <property type="match status" value="1"/>
</dbReference>
<dbReference type="CDD" id="cd04652">
    <property type="entry name" value="LbH_eIF2B_gamma_C"/>
    <property type="match status" value="1"/>
</dbReference>
<comment type="function">
    <text evidence="11">Acts as a component of the translation initiation factor 2B (eIF2B) complex, which catalyzes the exchange of GDP for GTP on the eukaryotic initiation factor 2 (eIF2) complex gamma subunit. Its guanine nucleotide exchange factor activity is repressed when bound to eIF2 complex phosphorylated on the alpha subunit, thereby limiting the amount of methionyl-initiator methionine tRNA available to the ribosome and consequently global translation is repressed.</text>
</comment>
<keyword evidence="4" id="KW-0963">Cytoplasm</keyword>
<reference evidence="16 17" key="1">
    <citation type="journal article" date="2014" name="BMC Genomics">
        <title>Genome sequencing of four Aureobasidium pullulans varieties: biotechnological potential, stress tolerance, and description of new species.</title>
        <authorList>
            <person name="Gostin Ar C."/>
            <person name="Ohm R.A."/>
            <person name="Kogej T."/>
            <person name="Sonjak S."/>
            <person name="Turk M."/>
            <person name="Zajc J."/>
            <person name="Zalar P."/>
            <person name="Grube M."/>
            <person name="Sun H."/>
            <person name="Han J."/>
            <person name="Sharma A."/>
            <person name="Chiniquy J."/>
            <person name="Ngan C.Y."/>
            <person name="Lipzen A."/>
            <person name="Barry K."/>
            <person name="Grigoriev I.V."/>
            <person name="Gunde-Cimerman N."/>
        </authorList>
    </citation>
    <scope>NUCLEOTIDE SEQUENCE [LARGE SCALE GENOMIC DNA]</scope>
    <source>
        <strain evidence="16 17">EXF-2481</strain>
    </source>
</reference>
<keyword evidence="17" id="KW-1185">Reference proteome</keyword>
<dbReference type="GeneID" id="25367961"/>
<evidence type="ECO:0000256" key="3">
    <source>
        <dbReference type="ARBA" id="ARBA00018601"/>
    </source>
</evidence>
<dbReference type="Gene3D" id="2.160.10.10">
    <property type="entry name" value="Hexapeptide repeat proteins"/>
    <property type="match status" value="1"/>
</dbReference>